<dbReference type="PaxDb" id="273116-14324929"/>
<sequence>MNSIFPHSALYFNFCLKSYQETPVMPFATCSFRIIPSMFKSSTTTVYANLVIAVDTLCVKSFLVSLSFWYSSSILAICFLLFFTVFFLFSEFLLCPFNSLLLSLYAYRLFDAYAI</sequence>
<evidence type="ECO:0000256" key="1">
    <source>
        <dbReference type="SAM" id="Phobius"/>
    </source>
</evidence>
<dbReference type="AlphaFoldDB" id="Q97AU6"/>
<keyword evidence="1" id="KW-0812">Transmembrane</keyword>
<proteinExistence type="predicted"/>
<keyword evidence="1" id="KW-1133">Transmembrane helix</keyword>
<keyword evidence="1" id="KW-0472">Membrane</keyword>
<feature type="transmembrane region" description="Helical" evidence="1">
    <location>
        <begin position="74"/>
        <end position="94"/>
    </location>
</feature>
<accession>Q97AU6</accession>
<dbReference type="Proteomes" id="UP000001017">
    <property type="component" value="Chromosome"/>
</dbReference>
<organism evidence="2 3">
    <name type="scientific">Thermoplasma volcanium (strain ATCC 51530 / DSM 4299 / JCM 9571 / NBRC 15438 / GSS1)</name>
    <dbReference type="NCBI Taxonomy" id="273116"/>
    <lineage>
        <taxon>Archaea</taxon>
        <taxon>Methanobacteriati</taxon>
        <taxon>Thermoplasmatota</taxon>
        <taxon>Thermoplasmata</taxon>
        <taxon>Thermoplasmatales</taxon>
        <taxon>Thermoplasmataceae</taxon>
        <taxon>Thermoplasma</taxon>
    </lineage>
</organism>
<feature type="transmembrane region" description="Helical" evidence="1">
    <location>
        <begin position="46"/>
        <end position="68"/>
    </location>
</feature>
<evidence type="ECO:0000313" key="2">
    <source>
        <dbReference type="EMBL" id="BAB59855.1"/>
    </source>
</evidence>
<reference evidence="2 3" key="2">
    <citation type="journal article" date="2000" name="Proc. Natl. Acad. Sci. U.S.A.">
        <title>Archaeal adaptation to higher temperatures revealed by genomic sequence of Thermoplasma volcanium.</title>
        <authorList>
            <person name="Kawashima T."/>
            <person name="Amano N."/>
            <person name="Koike H."/>
            <person name="Makino S."/>
            <person name="Higuchi S."/>
            <person name="Kawashima-Ohya Y."/>
            <person name="Watanabe K."/>
            <person name="Yamazaki M."/>
            <person name="Kanehori K."/>
            <person name="Kawamoto T."/>
            <person name="Nunoshiba T."/>
            <person name="Yamamoto Y."/>
            <person name="Aramaki H."/>
            <person name="Makino K."/>
            <person name="Suzuki M."/>
        </authorList>
    </citation>
    <scope>NUCLEOTIDE SEQUENCE [LARGE SCALE GENOMIC DNA]</scope>
    <source>
        <strain evidence="3">ATCC 51530 / DSM 4299 / JCM 9571 / NBRC 15438 / GSS1</strain>
    </source>
</reference>
<dbReference type="STRING" id="273116.gene:9381502"/>
<gene>
    <name evidence="2" type="ORF">TVG0721034</name>
</gene>
<reference evidence="2 3" key="1">
    <citation type="journal article" date="1999" name="Proc. Jpn. Acad.">
        <title>Determination of the complete genomic DNA sequence of Thermoplasma volvanium GSS1.</title>
        <authorList>
            <person name="Kawashima T."/>
            <person name="Yamamoto Y."/>
            <person name="Aramaki H."/>
            <person name="Nunoshiba T."/>
            <person name="Kawamoto T."/>
            <person name="Watanabe K."/>
            <person name="Yamazaki M."/>
            <person name="Kanehori K."/>
            <person name="Amano N."/>
            <person name="Ohya Y."/>
            <person name="Makino K."/>
            <person name="Suzuki M."/>
        </authorList>
    </citation>
    <scope>NUCLEOTIDE SEQUENCE [LARGE SCALE GENOMIC DNA]</scope>
    <source>
        <strain evidence="3">ATCC 51530 / DSM 4299 / JCM 9571 / NBRC 15438 / GSS1</strain>
    </source>
</reference>
<dbReference type="HOGENOM" id="CLU_2103651_0_0_2"/>
<dbReference type="KEGG" id="tvo:TVG0721034"/>
<protein>
    <submittedName>
        <fullName evidence="2">Succinate dehydrogenase cytochrome b552 subunit</fullName>
    </submittedName>
</protein>
<keyword evidence="3" id="KW-1185">Reference proteome</keyword>
<evidence type="ECO:0000313" key="3">
    <source>
        <dbReference type="Proteomes" id="UP000001017"/>
    </source>
</evidence>
<name>Q97AU6_THEVO</name>
<dbReference type="EMBL" id="BA000011">
    <property type="protein sequence ID" value="BAB59855.1"/>
    <property type="molecule type" value="Genomic_DNA"/>
</dbReference>